<dbReference type="InterPro" id="IPR001701">
    <property type="entry name" value="Glyco_hydro_9"/>
</dbReference>
<dbReference type="SUPFAM" id="SSF63446">
    <property type="entry name" value="Type I dockerin domain"/>
    <property type="match status" value="1"/>
</dbReference>
<feature type="domain" description="Dockerin" evidence="6">
    <location>
        <begin position="987"/>
        <end position="1058"/>
    </location>
</feature>
<evidence type="ECO:0000313" key="8">
    <source>
        <dbReference type="Proteomes" id="UP000036923"/>
    </source>
</evidence>
<keyword evidence="3 7" id="KW-0326">Glycosidase</keyword>
<proteinExistence type="predicted"/>
<dbReference type="InterPro" id="IPR036966">
    <property type="entry name" value="CBM3_sf"/>
</dbReference>
<keyword evidence="1 7" id="KW-0378">Hydrolase</keyword>
<sequence length="1060" mass="119035">MIAMNERKRSFFKSRGWMSILLTVVFITGQIFTSSTVFAEAPPATFTPAPGWENYNHFNFAEALQKSLYFYDAEKCGVAAGIDKGGRLEWRGSCHEVDEKIPLENTSLSDEFLDKYKSIIDPDGDGTVDVHGGFHDAGDHVRFGLPQSYAAGTLGWGFNEFRESFKAIGEEEHMVELLRYFTDTFLRCSFLDKDGNLIAFCYMVGEGDEDHCYWGPPELYPENFTKSRPADFATYDSPGSDVCASTAAALCTSYMNFKDEDPAYAKKCLDVAKAMYDFAVKYRGKHKGDGYYTSDYDEDELAWAAVWLYECTGNMDYIDDINSVDETGNYTGYMKRIIPDTFKQNVWYNSWVHCWDAVWGGAFLKLNQLFPENQLYDFIASWNVEHLSGGVAKHKDPKDTNYYKTSPAGYTMINGWGSARYNAAAQLSALVYMKNHPERTDFGQWAKGAMEYIMGRNPMGYSYIVGYGYEKGLPFAKHPHHRAAHGSKTNSMNDPEEHRHILWGALAGGPDLNDYHIDSTTEYAYNEVAVDYNAAFVGALAGLYKFYGEGHKPIPDFPPKEPRTDDYYCEAKVARETEDSTQVVLKIHNESSQPPHYETGMMAKYFFNISELIENGQSIDDVIFSVEYDEQISMQQDPIELRGPFKWDDAGTYYYEFDWSGNKIYGDRELQISFRVKQDKNYMTHWDSSNDYSKKNLTTEYVIYKNVPVYLNGVKVYGEEPPKMNPTPTPTNNPNVTPANNALIKVSYKCGKDDLTKNTIRATINIKNTGTVPVDLSDVKVRYWFTNDTSQENSFTCEYAVCGTDKVTGNIIKIDDPVADADTYCEIGFTKDAGKLAPNGSTGDIPFRIESATSEYDQTNDYSINSNMTVFGDNSKITAYVKDVLKFGIEPVIVKPTTPAGYKISGYVAPSFSFTQANSGKLLEGFKVELSDGKFTTTDKNGYFELNGGSAGKSYTLRISNESYLLREIKNINVNNDVEIGSASSPVAMWAGDVARNGVQDNSINMADIIEFAAYFNTTAGNAKYKDSIDINKDGSINMSDIIIVAKNFGKISSDYQAIY</sequence>
<dbReference type="InterPro" id="IPR036439">
    <property type="entry name" value="Dockerin_dom_sf"/>
</dbReference>
<evidence type="ECO:0000259" key="6">
    <source>
        <dbReference type="PROSITE" id="PS51766"/>
    </source>
</evidence>
<evidence type="ECO:0000256" key="4">
    <source>
        <dbReference type="ARBA" id="ARBA00023326"/>
    </source>
</evidence>
<dbReference type="PROSITE" id="PS00018">
    <property type="entry name" value="EF_HAND_1"/>
    <property type="match status" value="1"/>
</dbReference>
<dbReference type="PANTHER" id="PTHR22298">
    <property type="entry name" value="ENDO-1,4-BETA-GLUCANASE"/>
    <property type="match status" value="1"/>
</dbReference>
<dbReference type="eggNOG" id="COG4733">
    <property type="taxonomic scope" value="Bacteria"/>
</dbReference>
<keyword evidence="4" id="KW-0624">Polysaccharide degradation</keyword>
<organism evidence="7 8">
    <name type="scientific">Pseudobacteroides cellulosolvens ATCC 35603 = DSM 2933</name>
    <dbReference type="NCBI Taxonomy" id="398512"/>
    <lineage>
        <taxon>Bacteria</taxon>
        <taxon>Bacillati</taxon>
        <taxon>Bacillota</taxon>
        <taxon>Clostridia</taxon>
        <taxon>Eubacteriales</taxon>
        <taxon>Oscillospiraceae</taxon>
        <taxon>Pseudobacteroides</taxon>
    </lineage>
</organism>
<keyword evidence="8" id="KW-1185">Reference proteome</keyword>
<protein>
    <submittedName>
        <fullName evidence="7">Cellulase</fullName>
        <ecNumber evidence="7">3.2.1.4</ecNumber>
    </submittedName>
</protein>
<dbReference type="InterPro" id="IPR002105">
    <property type="entry name" value="Dockerin_1_rpt"/>
</dbReference>
<keyword evidence="2" id="KW-0119">Carbohydrate metabolism</keyword>
<dbReference type="InterPro" id="IPR008928">
    <property type="entry name" value="6-hairpin_glycosidase_sf"/>
</dbReference>
<dbReference type="EC" id="3.2.1.4" evidence="7"/>
<gene>
    <name evidence="7" type="ORF">Bccel_0521</name>
</gene>
<feature type="domain" description="CBM3" evidence="5">
    <location>
        <begin position="740"/>
        <end position="892"/>
    </location>
</feature>
<dbReference type="InterPro" id="IPR008965">
    <property type="entry name" value="CBM2/CBM3_carb-bd_dom_sf"/>
</dbReference>
<dbReference type="PROSITE" id="PS00448">
    <property type="entry name" value="CLOS_CELLULOSOME_RPT"/>
    <property type="match status" value="1"/>
</dbReference>
<evidence type="ECO:0000256" key="3">
    <source>
        <dbReference type="ARBA" id="ARBA00023295"/>
    </source>
</evidence>
<evidence type="ECO:0000256" key="2">
    <source>
        <dbReference type="ARBA" id="ARBA00023277"/>
    </source>
</evidence>
<dbReference type="STRING" id="398512.Bccel_0521"/>
<dbReference type="GO" id="GO:0030248">
    <property type="term" value="F:cellulose binding"/>
    <property type="evidence" value="ECO:0007669"/>
    <property type="project" value="InterPro"/>
</dbReference>
<dbReference type="PROSITE" id="PS51766">
    <property type="entry name" value="DOCKERIN"/>
    <property type="match status" value="1"/>
</dbReference>
<dbReference type="Gene3D" id="1.50.10.10">
    <property type="match status" value="1"/>
</dbReference>
<dbReference type="SUPFAM" id="SSF48208">
    <property type="entry name" value="Six-hairpin glycosidases"/>
    <property type="match status" value="1"/>
</dbReference>
<dbReference type="InterPro" id="IPR012341">
    <property type="entry name" value="6hp_glycosidase-like_sf"/>
</dbReference>
<dbReference type="Gene3D" id="2.60.40.710">
    <property type="entry name" value="Endoglucanase-like"/>
    <property type="match status" value="2"/>
</dbReference>
<dbReference type="CDD" id="cd14254">
    <property type="entry name" value="Dockerin_II"/>
    <property type="match status" value="1"/>
</dbReference>
<dbReference type="SMART" id="SM01067">
    <property type="entry name" value="CBM_3"/>
    <property type="match status" value="2"/>
</dbReference>
<feature type="domain" description="CBM3" evidence="5">
    <location>
        <begin position="562"/>
        <end position="722"/>
    </location>
</feature>
<dbReference type="InterPro" id="IPR018247">
    <property type="entry name" value="EF_Hand_1_Ca_BS"/>
</dbReference>
<evidence type="ECO:0000313" key="7">
    <source>
        <dbReference type="EMBL" id="KNY25264.1"/>
    </source>
</evidence>
<dbReference type="Pfam" id="PF00942">
    <property type="entry name" value="CBM_3"/>
    <property type="match status" value="2"/>
</dbReference>
<dbReference type="PATRIC" id="fig|398512.5.peg.542"/>
<dbReference type="AlphaFoldDB" id="A0A0L6JHS0"/>
<comment type="caution">
    <text evidence="7">The sequence shown here is derived from an EMBL/GenBank/DDBJ whole genome shotgun (WGS) entry which is preliminary data.</text>
</comment>
<evidence type="ECO:0000259" key="5">
    <source>
        <dbReference type="PROSITE" id="PS51172"/>
    </source>
</evidence>
<evidence type="ECO:0000256" key="1">
    <source>
        <dbReference type="ARBA" id="ARBA00022801"/>
    </source>
</evidence>
<dbReference type="GO" id="GO:0000272">
    <property type="term" value="P:polysaccharide catabolic process"/>
    <property type="evidence" value="ECO:0007669"/>
    <property type="project" value="UniProtKB-KW"/>
</dbReference>
<dbReference type="SUPFAM" id="SSF49464">
    <property type="entry name" value="Carboxypeptidase regulatory domain-like"/>
    <property type="match status" value="1"/>
</dbReference>
<dbReference type="Pfam" id="PF00759">
    <property type="entry name" value="Glyco_hydro_9"/>
    <property type="match status" value="1"/>
</dbReference>
<dbReference type="Pfam" id="PF00404">
    <property type="entry name" value="Dockerin_1"/>
    <property type="match status" value="1"/>
</dbReference>
<dbReference type="Gene3D" id="2.60.40.4130">
    <property type="match status" value="1"/>
</dbReference>
<dbReference type="SUPFAM" id="SSF49384">
    <property type="entry name" value="Carbohydrate-binding domain"/>
    <property type="match status" value="2"/>
</dbReference>
<reference evidence="8" key="1">
    <citation type="submission" date="2015-07" db="EMBL/GenBank/DDBJ databases">
        <title>Near-Complete Genome Sequence of the Cellulolytic Bacterium Bacteroides (Pseudobacteroides) cellulosolvens ATCC 35603.</title>
        <authorList>
            <person name="Dassa B."/>
            <person name="Utturkar S.M."/>
            <person name="Klingeman D.M."/>
            <person name="Hurt R.A."/>
            <person name="Keller M."/>
            <person name="Xu J."/>
            <person name="Reddy Y.H.K."/>
            <person name="Borovok I."/>
            <person name="Grinberg I.R."/>
            <person name="Lamed R."/>
            <person name="Zhivin O."/>
            <person name="Bayer E.A."/>
            <person name="Brown S.D."/>
        </authorList>
    </citation>
    <scope>NUCLEOTIDE SEQUENCE [LARGE SCALE GENOMIC DNA]</scope>
    <source>
        <strain evidence="8">DSM 2933</strain>
    </source>
</reference>
<dbReference type="InterPro" id="IPR008969">
    <property type="entry name" value="CarboxyPept-like_regulatory"/>
</dbReference>
<dbReference type="Proteomes" id="UP000036923">
    <property type="component" value="Unassembled WGS sequence"/>
</dbReference>
<dbReference type="PROSITE" id="PS51172">
    <property type="entry name" value="CBM3"/>
    <property type="match status" value="2"/>
</dbReference>
<dbReference type="InterPro" id="IPR001956">
    <property type="entry name" value="CBM3"/>
</dbReference>
<name>A0A0L6JHS0_9FIRM</name>
<dbReference type="GO" id="GO:0008810">
    <property type="term" value="F:cellulase activity"/>
    <property type="evidence" value="ECO:0007669"/>
    <property type="project" value="UniProtKB-EC"/>
</dbReference>
<dbReference type="EMBL" id="LGTC01000001">
    <property type="protein sequence ID" value="KNY25264.1"/>
    <property type="molecule type" value="Genomic_DNA"/>
</dbReference>
<accession>A0A0L6JHS0</accession>
<dbReference type="InterPro" id="IPR016134">
    <property type="entry name" value="Dockerin_dom"/>
</dbReference>